<evidence type="ECO:0000259" key="3">
    <source>
        <dbReference type="Pfam" id="PF08338"/>
    </source>
</evidence>
<dbReference type="Proteomes" id="UP001519362">
    <property type="component" value="Unassembled WGS sequence"/>
</dbReference>
<dbReference type="InterPro" id="IPR001509">
    <property type="entry name" value="Epimerase_deHydtase"/>
</dbReference>
<dbReference type="NCBIfam" id="TIGR01777">
    <property type="entry name" value="yfcH"/>
    <property type="match status" value="1"/>
</dbReference>
<dbReference type="PANTHER" id="PTHR11092">
    <property type="entry name" value="SUGAR NUCLEOTIDE EPIMERASE RELATED"/>
    <property type="match status" value="1"/>
</dbReference>
<gene>
    <name evidence="4" type="ORF">JOF34_000641</name>
</gene>
<comment type="caution">
    <text evidence="4">The sequence shown here is derived from an EMBL/GenBank/DDBJ whole genome shotgun (WGS) entry which is preliminary data.</text>
</comment>
<reference evidence="4 5" key="1">
    <citation type="submission" date="2021-03" db="EMBL/GenBank/DDBJ databases">
        <title>Sequencing the genomes of 1000 actinobacteria strains.</title>
        <authorList>
            <person name="Klenk H.-P."/>
        </authorList>
    </citation>
    <scope>NUCLEOTIDE SEQUENCE [LARGE SCALE GENOMIC DNA]</scope>
    <source>
        <strain evidence="4 5">DSM 24221</strain>
    </source>
</reference>
<evidence type="ECO:0000256" key="1">
    <source>
        <dbReference type="ARBA" id="ARBA00009353"/>
    </source>
</evidence>
<evidence type="ECO:0000313" key="4">
    <source>
        <dbReference type="EMBL" id="MBP2436055.1"/>
    </source>
</evidence>
<dbReference type="EMBL" id="JAGIOL010000001">
    <property type="protein sequence ID" value="MBP2436055.1"/>
    <property type="molecule type" value="Genomic_DNA"/>
</dbReference>
<feature type="domain" description="DUF1731" evidence="3">
    <location>
        <begin position="248"/>
        <end position="295"/>
    </location>
</feature>
<protein>
    <submittedName>
        <fullName evidence="4">Uncharacterized protein (TIGR01777 family)</fullName>
    </submittedName>
</protein>
<dbReference type="Pfam" id="PF01370">
    <property type="entry name" value="Epimerase"/>
    <property type="match status" value="1"/>
</dbReference>
<sequence>MSTDRIVVAGSSGLIGTALVSSLRADGIDVTTLVRRAPRDENEIEWQPDRLQLDPAALAGARAVVNLCGASIGKLPWTRGYRAQLASSRLRPTRTIAATLRSLGPDAPAFVSASAVGFYGDRPGERLTETSEAGDTFLATLSADWEHEALQAGPAARVALLRTAPLLHPRGVLKPLMLLTKLGVSGPLGRGDQVWPWITLEDEVRAIRHIINEGITGPVNLSGPEHAMANDIGRGLARRLRRPFFLPAPAWALRLGLGADAADSLLLSDAIVAPDVLLTTGFRFMHGTLDEALDAATP</sequence>
<dbReference type="InterPro" id="IPR036291">
    <property type="entry name" value="NAD(P)-bd_dom_sf"/>
</dbReference>
<dbReference type="SUPFAM" id="SSF51735">
    <property type="entry name" value="NAD(P)-binding Rossmann-fold domains"/>
    <property type="match status" value="1"/>
</dbReference>
<organism evidence="4 5">
    <name type="scientific">Microbacterium amylolyticum</name>
    <dbReference type="NCBI Taxonomy" id="936337"/>
    <lineage>
        <taxon>Bacteria</taxon>
        <taxon>Bacillati</taxon>
        <taxon>Actinomycetota</taxon>
        <taxon>Actinomycetes</taxon>
        <taxon>Micrococcales</taxon>
        <taxon>Microbacteriaceae</taxon>
        <taxon>Microbacterium</taxon>
    </lineage>
</organism>
<dbReference type="InterPro" id="IPR013549">
    <property type="entry name" value="DUF1731"/>
</dbReference>
<comment type="similarity">
    <text evidence="1">Belongs to the NAD(P)-dependent epimerase/dehydratase family. SDR39U1 subfamily.</text>
</comment>
<evidence type="ECO:0000259" key="2">
    <source>
        <dbReference type="Pfam" id="PF01370"/>
    </source>
</evidence>
<dbReference type="PANTHER" id="PTHR11092:SF0">
    <property type="entry name" value="EPIMERASE FAMILY PROTEIN SDR39U1"/>
    <property type="match status" value="1"/>
</dbReference>
<accession>A0ABS4ZFK5</accession>
<dbReference type="RefSeq" id="WP_165137333.1">
    <property type="nucleotide sequence ID" value="NZ_CP049253.1"/>
</dbReference>
<name>A0ABS4ZFK5_9MICO</name>
<dbReference type="InterPro" id="IPR010099">
    <property type="entry name" value="SDR39U1"/>
</dbReference>
<dbReference type="Gene3D" id="3.40.50.720">
    <property type="entry name" value="NAD(P)-binding Rossmann-like Domain"/>
    <property type="match status" value="1"/>
</dbReference>
<dbReference type="Pfam" id="PF08338">
    <property type="entry name" value="DUF1731"/>
    <property type="match status" value="1"/>
</dbReference>
<feature type="domain" description="NAD-dependent epimerase/dehydratase" evidence="2">
    <location>
        <begin position="6"/>
        <end position="213"/>
    </location>
</feature>
<proteinExistence type="inferred from homology"/>
<evidence type="ECO:0000313" key="5">
    <source>
        <dbReference type="Proteomes" id="UP001519362"/>
    </source>
</evidence>
<keyword evidence="5" id="KW-1185">Reference proteome</keyword>